<feature type="domain" description="UvrD-like helicase ATP-binding" evidence="7">
    <location>
        <begin position="14"/>
        <end position="297"/>
    </location>
</feature>
<evidence type="ECO:0000256" key="3">
    <source>
        <dbReference type="ARBA" id="ARBA00022806"/>
    </source>
</evidence>
<comment type="caution">
    <text evidence="8">The sequence shown here is derived from an EMBL/GenBank/DDBJ whole genome shotgun (WGS) entry which is preliminary data.</text>
</comment>
<organism evidence="8 9">
    <name type="scientific">Levilactobacillus lanxiensis</name>
    <dbReference type="NCBI Taxonomy" id="2799568"/>
    <lineage>
        <taxon>Bacteria</taxon>
        <taxon>Bacillati</taxon>
        <taxon>Bacillota</taxon>
        <taxon>Bacilli</taxon>
        <taxon>Lactobacillales</taxon>
        <taxon>Lactobacillaceae</taxon>
        <taxon>Levilactobacillus</taxon>
    </lineage>
</organism>
<keyword evidence="3 6" id="KW-0347">Helicase</keyword>
<evidence type="ECO:0000256" key="4">
    <source>
        <dbReference type="ARBA" id="ARBA00022840"/>
    </source>
</evidence>
<dbReference type="Pfam" id="PF00580">
    <property type="entry name" value="UvrD-helicase"/>
    <property type="match status" value="1"/>
</dbReference>
<dbReference type="Proteomes" id="UP001597189">
    <property type="component" value="Unassembled WGS sequence"/>
</dbReference>
<dbReference type="RefSeq" id="WP_203644217.1">
    <property type="nucleotide sequence ID" value="NZ_BOLN01000003.1"/>
</dbReference>
<evidence type="ECO:0000313" key="8">
    <source>
        <dbReference type="EMBL" id="MFD1454935.1"/>
    </source>
</evidence>
<keyword evidence="1 6" id="KW-0547">Nucleotide-binding</keyword>
<keyword evidence="4 6" id="KW-0067">ATP-binding</keyword>
<evidence type="ECO:0000259" key="7">
    <source>
        <dbReference type="PROSITE" id="PS51198"/>
    </source>
</evidence>
<keyword evidence="5" id="KW-0238">DNA-binding</keyword>
<protein>
    <submittedName>
        <fullName evidence="8">UvrD-helicase domain-containing protein</fullName>
    </submittedName>
</protein>
<name>A0ABW4D2Y7_9LACO</name>
<proteinExistence type="predicted"/>
<reference evidence="9" key="1">
    <citation type="journal article" date="2019" name="Int. J. Syst. Evol. Microbiol.">
        <title>The Global Catalogue of Microorganisms (GCM) 10K type strain sequencing project: providing services to taxonomists for standard genome sequencing and annotation.</title>
        <authorList>
            <consortium name="The Broad Institute Genomics Platform"/>
            <consortium name="The Broad Institute Genome Sequencing Center for Infectious Disease"/>
            <person name="Wu L."/>
            <person name="Ma J."/>
        </authorList>
    </citation>
    <scope>NUCLEOTIDE SEQUENCE [LARGE SCALE GENOMIC DNA]</scope>
    <source>
        <strain evidence="9">CCM 8979</strain>
    </source>
</reference>
<evidence type="ECO:0000256" key="2">
    <source>
        <dbReference type="ARBA" id="ARBA00022801"/>
    </source>
</evidence>
<evidence type="ECO:0000313" key="9">
    <source>
        <dbReference type="Proteomes" id="UP001597189"/>
    </source>
</evidence>
<evidence type="ECO:0000256" key="6">
    <source>
        <dbReference type="PROSITE-ProRule" id="PRU00560"/>
    </source>
</evidence>
<dbReference type="InterPro" id="IPR013986">
    <property type="entry name" value="DExx_box_DNA_helicase_dom_sf"/>
</dbReference>
<keyword evidence="2 6" id="KW-0378">Hydrolase</keyword>
<dbReference type="PANTHER" id="PTHR11070:SF2">
    <property type="entry name" value="ATP-DEPENDENT DNA HELICASE SRS2"/>
    <property type="match status" value="1"/>
</dbReference>
<dbReference type="Gene3D" id="3.40.50.300">
    <property type="entry name" value="P-loop containing nucleotide triphosphate hydrolases"/>
    <property type="match status" value="2"/>
</dbReference>
<dbReference type="InterPro" id="IPR014016">
    <property type="entry name" value="UvrD-like_ATP-bd"/>
</dbReference>
<feature type="binding site" evidence="6">
    <location>
        <begin position="35"/>
        <end position="42"/>
    </location>
    <ligand>
        <name>ATP</name>
        <dbReference type="ChEBI" id="CHEBI:30616"/>
    </ligand>
</feature>
<keyword evidence="9" id="KW-1185">Reference proteome</keyword>
<gene>
    <name evidence="8" type="ORF">ACFQ44_04440</name>
</gene>
<dbReference type="SUPFAM" id="SSF52540">
    <property type="entry name" value="P-loop containing nucleoside triphosphate hydrolases"/>
    <property type="match status" value="1"/>
</dbReference>
<dbReference type="PANTHER" id="PTHR11070">
    <property type="entry name" value="UVRD / RECB / PCRA DNA HELICASE FAMILY MEMBER"/>
    <property type="match status" value="1"/>
</dbReference>
<dbReference type="PROSITE" id="PS51198">
    <property type="entry name" value="UVRD_HELICASE_ATP_BIND"/>
    <property type="match status" value="1"/>
</dbReference>
<evidence type="ECO:0000256" key="5">
    <source>
        <dbReference type="ARBA" id="ARBA00023125"/>
    </source>
</evidence>
<sequence length="579" mass="66142">MNNEKLAQKIISENLDDPTQLSVIQAQEKNVIVEAPAGYGKTYTMVSMIQYWMAKDYIKNYKKVLCLSFSVSAARRMKESVGLAFEGKSPELADKVFATNFHGLCRGILRKYGYLVGLRDIDKYTNLGTTQATAYKSLDSESLAIVNTFESGISNANVSEKMLDSMIFNYNKVIRNGFLCRSELPYNSIITFVLELFYKFNDVLSFYRDYFVAICVDEFQDTNMLGLSLIHKLVGKENKFIAFGDSMQEVYGFLGAMPDLISQETLNTESKYVRLKINHRFHTNRLMRTLDANFRSFRENPQSQYSLPVTGIQALHGTTIPEEADKISSLINRMLERNSDNRIAVLVYQKGRNTDALINKLSFNLDEQNIKLFDATFDENSSIVVDFQERVALMYQEKFASRPIMKLEIDEFIDEISHELSNTRYLDSLVNLLRAFLSGAAMKVRSRHRSEFIIDTLLSNSLRQSIGDVKLPVTVSKIHGSKGLEWDYVIIANFEQGEFPNYYDSRAIGFQQGENQLIVTKDNIAAVREFVNKFYVGFTRAKHGVFVAFSDTRYAGSQLQRTQVCCLATLHFIELRELS</sequence>
<dbReference type="InterPro" id="IPR000212">
    <property type="entry name" value="DNA_helicase_UvrD/REP"/>
</dbReference>
<dbReference type="InterPro" id="IPR027417">
    <property type="entry name" value="P-loop_NTPase"/>
</dbReference>
<dbReference type="Gene3D" id="1.10.10.160">
    <property type="match status" value="1"/>
</dbReference>
<dbReference type="EMBL" id="JBHTOD010000003">
    <property type="protein sequence ID" value="MFD1454935.1"/>
    <property type="molecule type" value="Genomic_DNA"/>
</dbReference>
<accession>A0ABW4D2Y7</accession>
<evidence type="ECO:0000256" key="1">
    <source>
        <dbReference type="ARBA" id="ARBA00022741"/>
    </source>
</evidence>